<dbReference type="Proteomes" id="UP000582231">
    <property type="component" value="Unassembled WGS sequence"/>
</dbReference>
<keyword evidence="4" id="KW-1185">Reference proteome</keyword>
<reference evidence="3 4" key="1">
    <citation type="submission" date="2020-07" db="EMBL/GenBank/DDBJ databases">
        <title>Sequencing the genomes of 1000 actinobacteria strains.</title>
        <authorList>
            <person name="Klenk H.-P."/>
        </authorList>
    </citation>
    <scope>NUCLEOTIDE SEQUENCE [LARGE SCALE GENOMIC DNA]</scope>
    <source>
        <strain evidence="3 4">DSM 19082</strain>
    </source>
</reference>
<gene>
    <name evidence="3" type="ORF">BJ958_005241</name>
</gene>
<protein>
    <recommendedName>
        <fullName evidence="5">DUF998 domain-containing protein</fullName>
    </recommendedName>
</protein>
<evidence type="ECO:0000256" key="2">
    <source>
        <dbReference type="SAM" id="Phobius"/>
    </source>
</evidence>
<dbReference type="InterPro" id="IPR009339">
    <property type="entry name" value="DUF998"/>
</dbReference>
<proteinExistence type="predicted"/>
<keyword evidence="2" id="KW-0472">Membrane</keyword>
<feature type="region of interest" description="Disordered" evidence="1">
    <location>
        <begin position="226"/>
        <end position="259"/>
    </location>
</feature>
<evidence type="ECO:0000313" key="3">
    <source>
        <dbReference type="EMBL" id="NYD33695.1"/>
    </source>
</evidence>
<evidence type="ECO:0000313" key="4">
    <source>
        <dbReference type="Proteomes" id="UP000582231"/>
    </source>
</evidence>
<sequence length="259" mass="26999">MVTPPSRLQWLAITLLVVGGLGYADWVLQLVLPVDADLRTSFISELSALGQPHHRVFRIADVVAGVALGAGAALSWVLTRRCAAVWAPLVVLSVCAVFEAAVPLSTSYTFGAALPDPGTGAWWAKVSEPHGVSSFLETLAFLVVLVTCSLALRRHGADRRRLVLLAVGVGAALCGAIDAVLTATLLLNGSAAYLGLVQRLGVSLTAVWLAAAPSWLVLRAAGSAARRPRRGDRCRTAPPRARGGESPSRAGDASGRRSG</sequence>
<dbReference type="AlphaFoldDB" id="A0A852RS10"/>
<feature type="transmembrane region" description="Helical" evidence="2">
    <location>
        <begin position="200"/>
        <end position="221"/>
    </location>
</feature>
<feature type="transmembrane region" description="Helical" evidence="2">
    <location>
        <begin position="164"/>
        <end position="188"/>
    </location>
</feature>
<evidence type="ECO:0000256" key="1">
    <source>
        <dbReference type="SAM" id="MobiDB-lite"/>
    </source>
</evidence>
<dbReference type="EMBL" id="JACCBF010000001">
    <property type="protein sequence ID" value="NYD33695.1"/>
    <property type="molecule type" value="Genomic_DNA"/>
</dbReference>
<name>A0A852RS10_9ACTN</name>
<dbReference type="Pfam" id="PF06197">
    <property type="entry name" value="DUF998"/>
    <property type="match status" value="1"/>
</dbReference>
<feature type="transmembrane region" description="Helical" evidence="2">
    <location>
        <begin position="56"/>
        <end position="78"/>
    </location>
</feature>
<accession>A0A852RS10</accession>
<evidence type="ECO:0008006" key="5">
    <source>
        <dbReference type="Google" id="ProtNLM"/>
    </source>
</evidence>
<keyword evidence="2" id="KW-1133">Transmembrane helix</keyword>
<comment type="caution">
    <text evidence="3">The sequence shown here is derived from an EMBL/GenBank/DDBJ whole genome shotgun (WGS) entry which is preliminary data.</text>
</comment>
<feature type="transmembrane region" description="Helical" evidence="2">
    <location>
        <begin position="85"/>
        <end position="111"/>
    </location>
</feature>
<keyword evidence="2" id="KW-0812">Transmembrane</keyword>
<organism evidence="3 4">
    <name type="scientific">Nocardioides kongjuensis</name>
    <dbReference type="NCBI Taxonomy" id="349522"/>
    <lineage>
        <taxon>Bacteria</taxon>
        <taxon>Bacillati</taxon>
        <taxon>Actinomycetota</taxon>
        <taxon>Actinomycetes</taxon>
        <taxon>Propionibacteriales</taxon>
        <taxon>Nocardioidaceae</taxon>
        <taxon>Nocardioides</taxon>
    </lineage>
</organism>
<feature type="transmembrane region" description="Helical" evidence="2">
    <location>
        <begin position="131"/>
        <end position="152"/>
    </location>
</feature>